<feature type="compositionally biased region" description="Low complexity" evidence="1">
    <location>
        <begin position="27"/>
        <end position="36"/>
    </location>
</feature>
<reference evidence="2" key="2">
    <citation type="submission" date="2021-10" db="EMBL/GenBank/DDBJ databases">
        <title>Phylogenomics reveals ancestral predisposition of the termite-cultivated fungus Termitomyces towards a domesticated lifestyle.</title>
        <authorList>
            <person name="Auxier B."/>
            <person name="Grum-Grzhimaylo A."/>
            <person name="Cardenas M.E."/>
            <person name="Lodge J.D."/>
            <person name="Laessoe T."/>
            <person name="Pedersen O."/>
            <person name="Smith M.E."/>
            <person name="Kuyper T.W."/>
            <person name="Franco-Molano E.A."/>
            <person name="Baroni T.J."/>
            <person name="Aanen D.K."/>
        </authorList>
    </citation>
    <scope>NUCLEOTIDE SEQUENCE</scope>
    <source>
        <strain evidence="2">D49</strain>
    </source>
</reference>
<feature type="non-terminal residue" evidence="2">
    <location>
        <position position="242"/>
    </location>
</feature>
<feature type="compositionally biased region" description="Polar residues" evidence="1">
    <location>
        <begin position="37"/>
        <end position="46"/>
    </location>
</feature>
<dbReference type="Proteomes" id="UP000717328">
    <property type="component" value="Unassembled WGS sequence"/>
</dbReference>
<feature type="region of interest" description="Disordered" evidence="1">
    <location>
        <begin position="76"/>
        <end position="162"/>
    </location>
</feature>
<organism evidence="2 3">
    <name type="scientific">Sphagnurus paluster</name>
    <dbReference type="NCBI Taxonomy" id="117069"/>
    <lineage>
        <taxon>Eukaryota</taxon>
        <taxon>Fungi</taxon>
        <taxon>Dikarya</taxon>
        <taxon>Basidiomycota</taxon>
        <taxon>Agaricomycotina</taxon>
        <taxon>Agaricomycetes</taxon>
        <taxon>Agaricomycetidae</taxon>
        <taxon>Agaricales</taxon>
        <taxon>Tricholomatineae</taxon>
        <taxon>Lyophyllaceae</taxon>
        <taxon>Sphagnurus</taxon>
    </lineage>
</organism>
<reference evidence="2" key="1">
    <citation type="submission" date="2021-02" db="EMBL/GenBank/DDBJ databases">
        <authorList>
            <person name="Nieuwenhuis M."/>
            <person name="Van De Peppel L.J.J."/>
        </authorList>
    </citation>
    <scope>NUCLEOTIDE SEQUENCE</scope>
    <source>
        <strain evidence="2">D49</strain>
    </source>
</reference>
<sequence length="242" mass="25789">MHTQGRNLAGKVGLFPKSYTAPAPPDSVSISSSSSITEANPQNNSAAIPAAKEEAQPIAAPVPQAAPAIFLNGFEASDSDSRTVHEHQRKVSNGDEVMKATMTDVQKAIEQLGTSGEGDEARSFSFASSTGDQTEGDGETDTDFDISDMDGEGETWHKGARTKLAEKARRAVEEAEKLEAMMSTGGLGRVLSPPIEVELSDESEGEEEFTTHSNIFTRIPEEDEEDVDPKQLLVAAYDDDGG</sequence>
<dbReference type="AlphaFoldDB" id="A0A9P7KKA6"/>
<dbReference type="EMBL" id="JABCKI010000452">
    <property type="protein sequence ID" value="KAG5650431.1"/>
    <property type="molecule type" value="Genomic_DNA"/>
</dbReference>
<evidence type="ECO:0000256" key="1">
    <source>
        <dbReference type="SAM" id="MobiDB-lite"/>
    </source>
</evidence>
<comment type="caution">
    <text evidence="2">The sequence shown here is derived from an EMBL/GenBank/DDBJ whole genome shotgun (WGS) entry which is preliminary data.</text>
</comment>
<evidence type="ECO:0000313" key="3">
    <source>
        <dbReference type="Proteomes" id="UP000717328"/>
    </source>
</evidence>
<accession>A0A9P7KKA6</accession>
<proteinExistence type="predicted"/>
<gene>
    <name evidence="2" type="ORF">H0H81_012282</name>
</gene>
<feature type="region of interest" description="Disordered" evidence="1">
    <location>
        <begin position="1"/>
        <end position="60"/>
    </location>
</feature>
<protein>
    <submittedName>
        <fullName evidence="2">Uncharacterized protein</fullName>
    </submittedName>
</protein>
<keyword evidence="3" id="KW-1185">Reference proteome</keyword>
<dbReference type="OrthoDB" id="73680at2759"/>
<evidence type="ECO:0000313" key="2">
    <source>
        <dbReference type="EMBL" id="KAG5650431.1"/>
    </source>
</evidence>
<feature type="compositionally biased region" description="Acidic residues" evidence="1">
    <location>
        <begin position="134"/>
        <end position="153"/>
    </location>
</feature>
<name>A0A9P7KKA6_9AGAR</name>